<keyword evidence="4 7" id="KW-0812">Transmembrane</keyword>
<name>E1UWC5_PICPA</name>
<dbReference type="EC" id="7.1.1.2" evidence="7"/>
<comment type="subcellular location">
    <subcellularLocation>
        <location evidence="2">Membrane</location>
        <topology evidence="2">Multi-pass membrane protein</topology>
    </subcellularLocation>
    <subcellularLocation>
        <location evidence="7">Mitochondrion membrane</location>
        <topology evidence="7">Multi-pass membrane protein</topology>
    </subcellularLocation>
</comment>
<evidence type="ECO:0000256" key="1">
    <source>
        <dbReference type="ARBA" id="ARBA00003257"/>
    </source>
</evidence>
<feature type="transmembrane region" description="Helical" evidence="7">
    <location>
        <begin position="243"/>
        <end position="266"/>
    </location>
</feature>
<dbReference type="PRINTS" id="PR01437">
    <property type="entry name" value="NUOXDRDTASE4"/>
</dbReference>
<keyword evidence="7" id="KW-0813">Transport</keyword>
<dbReference type="PANTHER" id="PTHR43507:SF1">
    <property type="entry name" value="NADH-UBIQUINONE OXIDOREDUCTASE CHAIN 4"/>
    <property type="match status" value="1"/>
</dbReference>
<evidence type="ECO:0000256" key="4">
    <source>
        <dbReference type="ARBA" id="ARBA00022692"/>
    </source>
</evidence>
<evidence type="ECO:0000256" key="3">
    <source>
        <dbReference type="ARBA" id="ARBA00009025"/>
    </source>
</evidence>
<dbReference type="InterPro" id="IPR001750">
    <property type="entry name" value="ND/Mrp_TM"/>
</dbReference>
<feature type="transmembrane region" description="Helical" evidence="7">
    <location>
        <begin position="365"/>
        <end position="385"/>
    </location>
</feature>
<protein>
    <recommendedName>
        <fullName evidence="7">NADH-ubiquinone oxidoreductase chain 4</fullName>
        <ecNumber evidence="7">7.1.1.2</ecNumber>
    </recommendedName>
</protein>
<evidence type="ECO:0000256" key="5">
    <source>
        <dbReference type="ARBA" id="ARBA00022989"/>
    </source>
</evidence>
<comment type="function">
    <text evidence="7">Core subunit of the mitochondrial membrane respiratory chain NADH dehydrogenase (Complex I) which catalyzes electron transfer from NADH through the respiratory chain, using ubiquinone as an electron acceptor. Essential for the catalytic activity and assembly of complex I.</text>
</comment>
<keyword evidence="7 9" id="KW-0496">Mitochondrion</keyword>
<organism evidence="9">
    <name type="scientific">Komagataella pastoris</name>
    <name type="common">Yeast</name>
    <name type="synonym">Pichia pastoris</name>
    <dbReference type="NCBI Taxonomy" id="4922"/>
    <lineage>
        <taxon>Eukaryota</taxon>
        <taxon>Fungi</taxon>
        <taxon>Dikarya</taxon>
        <taxon>Ascomycota</taxon>
        <taxon>Saccharomycotina</taxon>
        <taxon>Pichiomycetes</taxon>
        <taxon>Pichiales</taxon>
        <taxon>Pichiaceae</taxon>
        <taxon>Komagataella</taxon>
    </lineage>
</organism>
<feature type="transmembrane region" description="Helical" evidence="7">
    <location>
        <begin position="139"/>
        <end position="160"/>
    </location>
</feature>
<keyword evidence="7" id="KW-0520">NAD</keyword>
<dbReference type="InterPro" id="IPR003918">
    <property type="entry name" value="NADH_UbQ_OxRdtase"/>
</dbReference>
<dbReference type="Pfam" id="PF00361">
    <property type="entry name" value="Proton_antipo_M"/>
    <property type="match status" value="1"/>
</dbReference>
<comment type="catalytic activity">
    <reaction evidence="7">
        <text>a ubiquinone + NADH + 5 H(+)(in) = a ubiquinol + NAD(+) + 4 H(+)(out)</text>
        <dbReference type="Rhea" id="RHEA:29091"/>
        <dbReference type="Rhea" id="RHEA-COMP:9565"/>
        <dbReference type="Rhea" id="RHEA-COMP:9566"/>
        <dbReference type="ChEBI" id="CHEBI:15378"/>
        <dbReference type="ChEBI" id="CHEBI:16389"/>
        <dbReference type="ChEBI" id="CHEBI:17976"/>
        <dbReference type="ChEBI" id="CHEBI:57540"/>
        <dbReference type="ChEBI" id="CHEBI:57945"/>
        <dbReference type="EC" id="7.1.1.2"/>
    </reaction>
</comment>
<keyword evidence="7 9" id="KW-0830">Ubiquinone</keyword>
<feature type="transmembrane region" description="Helical" evidence="7">
    <location>
        <begin position="114"/>
        <end position="133"/>
    </location>
</feature>
<feature type="transmembrane region" description="Helical" evidence="7">
    <location>
        <begin position="80"/>
        <end position="102"/>
    </location>
</feature>
<keyword evidence="6 7" id="KW-0472">Membrane</keyword>
<comment type="similarity">
    <text evidence="3 7">Belongs to the complex I subunit 4 family.</text>
</comment>
<evidence type="ECO:0000256" key="2">
    <source>
        <dbReference type="ARBA" id="ARBA00004141"/>
    </source>
</evidence>
<keyword evidence="7" id="KW-0679">Respiratory chain</keyword>
<comment type="function">
    <text evidence="1">Core subunit of the mitochondrial membrane respiratory chain NADH dehydrogenase (Complex I) that is believed to belong to the minimal assembly required for catalysis. Complex I functions in the transfer of electrons from NADH to the respiratory chain. The immediate electron acceptor for the enzyme is believed to be ubiquinone.</text>
</comment>
<dbReference type="AlphaFoldDB" id="E1UWC5"/>
<feature type="transmembrane region" description="Helical" evidence="7">
    <location>
        <begin position="272"/>
        <end position="291"/>
    </location>
</feature>
<evidence type="ECO:0000256" key="7">
    <source>
        <dbReference type="RuleBase" id="RU003297"/>
    </source>
</evidence>
<gene>
    <name evidence="9" type="primary">nu4M</name>
</gene>
<feature type="transmembrane region" description="Helical" evidence="7">
    <location>
        <begin position="405"/>
        <end position="426"/>
    </location>
</feature>
<feature type="domain" description="NADH:quinone oxidoreductase/Mrp antiporter transmembrane" evidence="8">
    <location>
        <begin position="136"/>
        <end position="416"/>
    </location>
</feature>
<evidence type="ECO:0000256" key="6">
    <source>
        <dbReference type="ARBA" id="ARBA00023136"/>
    </source>
</evidence>
<dbReference type="GO" id="GO:0015990">
    <property type="term" value="P:electron transport coupled proton transport"/>
    <property type="evidence" value="ECO:0007669"/>
    <property type="project" value="TreeGrafter"/>
</dbReference>
<keyword evidence="5 7" id="KW-1133">Transmembrane helix</keyword>
<sequence>MLVQNLIIFNIIGIVLLVLLNNNNNGILNKKSLLTIKNELKLKQIGLIISIINILIIIENWIGFNSNYYGFQNIERFLNIYWGIDGISLLLVLLTLILGPIAILSNWKNLKGYYTYYVISINMLVILMALNFICLDLVSFYILFESTLAPLFLLIGIYGANNKNKAAYYVLIYTLASSLFMLLSIVIYYIIINSTDYIYINNIILSINLQSLLFIGIIIGIAVKTPLMPVHTWLPTVHSESPLGGSILLAGVILKLAIYGVIRLLLPNLSEISMMFTPIIYIISILTLIYSSLITLKQTDLKVIIAYSSISHLAVCMIGIFANNLIGINGSLILCLAHGFVSPALFILVGGILYDRYHNRLINYYQGLSTFMPIFSIYLVVFSFCNTGTPLSGNFVGEFLSITGAVIRHPIIGSLTAASVLLSACYQMKLTNRLTGSVFSQYLHITNDVTNREIFLLNWLLIPTIIIGIYPSFVTNILNLASSTLIYSVLI</sequence>
<reference evidence="9" key="1">
    <citation type="journal article" date="2010" name="Mol. Cell. Proteomics">
        <title>The subunit composition of mitochondrial NADH:ubiquinone oxidoreductase (complex I) from Pichia pastoris.</title>
        <authorList>
            <person name="Bridges H.R."/>
            <person name="Fearnley I.M."/>
            <person name="Hirst J."/>
        </authorList>
    </citation>
    <scope>NUCLEOTIDE SEQUENCE</scope>
    <source>
        <strain evidence="9">X33</strain>
    </source>
</reference>
<dbReference type="GO" id="GO:0003954">
    <property type="term" value="F:NADH dehydrogenase activity"/>
    <property type="evidence" value="ECO:0007669"/>
    <property type="project" value="TreeGrafter"/>
</dbReference>
<dbReference type="NCBIfam" id="TIGR01972">
    <property type="entry name" value="NDH_I_M"/>
    <property type="match status" value="1"/>
</dbReference>
<feature type="transmembrane region" description="Helical" evidence="7">
    <location>
        <begin position="197"/>
        <end position="223"/>
    </location>
</feature>
<feature type="transmembrane region" description="Helical" evidence="7">
    <location>
        <begin position="303"/>
        <end position="322"/>
    </location>
</feature>
<keyword evidence="9" id="KW-0560">Oxidoreductase</keyword>
<dbReference type="PANTHER" id="PTHR43507">
    <property type="entry name" value="NADH-UBIQUINONE OXIDOREDUCTASE CHAIN 4"/>
    <property type="match status" value="1"/>
</dbReference>
<dbReference type="GO" id="GO:0008137">
    <property type="term" value="F:NADH dehydrogenase (ubiquinone) activity"/>
    <property type="evidence" value="ECO:0007669"/>
    <property type="project" value="UniProtKB-UniRule"/>
</dbReference>
<dbReference type="GO" id="GO:0031966">
    <property type="term" value="C:mitochondrial membrane"/>
    <property type="evidence" value="ECO:0007669"/>
    <property type="project" value="UniProtKB-SubCell"/>
</dbReference>
<dbReference type="GO" id="GO:0048039">
    <property type="term" value="F:ubiquinone binding"/>
    <property type="evidence" value="ECO:0007669"/>
    <property type="project" value="TreeGrafter"/>
</dbReference>
<dbReference type="GO" id="GO:0042773">
    <property type="term" value="P:ATP synthesis coupled electron transport"/>
    <property type="evidence" value="ECO:0007669"/>
    <property type="project" value="InterPro"/>
</dbReference>
<accession>E1UWC5</accession>
<feature type="transmembrane region" description="Helical" evidence="7">
    <location>
        <begin position="6"/>
        <end position="24"/>
    </location>
</feature>
<dbReference type="EMBL" id="FN647646">
    <property type="protein sequence ID" value="CBI83575.2"/>
    <property type="molecule type" value="Genomic_DNA"/>
</dbReference>
<feature type="transmembrane region" description="Helical" evidence="7">
    <location>
        <begin position="167"/>
        <end position="191"/>
    </location>
</feature>
<dbReference type="InterPro" id="IPR010227">
    <property type="entry name" value="NADH_Q_OxRdtase_chainM/4"/>
</dbReference>
<geneLocation type="mitochondrion" evidence="9"/>
<proteinExistence type="inferred from homology"/>
<feature type="transmembrane region" description="Helical" evidence="7">
    <location>
        <begin position="328"/>
        <end position="353"/>
    </location>
</feature>
<evidence type="ECO:0000259" key="8">
    <source>
        <dbReference type="Pfam" id="PF00361"/>
    </source>
</evidence>
<keyword evidence="7" id="KW-0249">Electron transport</keyword>
<feature type="transmembrane region" description="Helical" evidence="7">
    <location>
        <begin position="45"/>
        <end position="64"/>
    </location>
</feature>
<feature type="transmembrane region" description="Helical" evidence="7">
    <location>
        <begin position="454"/>
        <end position="473"/>
    </location>
</feature>
<evidence type="ECO:0000313" key="9">
    <source>
        <dbReference type="EMBL" id="CBI83575.2"/>
    </source>
</evidence>